<sequence length="149" mass="15733">MADDTAPNSTAPNFTVEYRGDLRCELVHTASGAVVTTDAPVDNRGRGEGFSPTDLVAAGTGACMLTIMGIRAADSGWDLAGTRLHVDKHMAANPRRIGRIVVRFALPGGFDEHARTALERAALSCPVKESLAAHVELDVEFEWGAVTGS</sequence>
<reference evidence="1 2" key="1">
    <citation type="submission" date="2019-02" db="EMBL/GenBank/DDBJ databases">
        <title>Deep-cultivation of Planctomycetes and their phenomic and genomic characterization uncovers novel biology.</title>
        <authorList>
            <person name="Wiegand S."/>
            <person name="Jogler M."/>
            <person name="Boedeker C."/>
            <person name="Pinto D."/>
            <person name="Vollmers J."/>
            <person name="Rivas-Marin E."/>
            <person name="Kohn T."/>
            <person name="Peeters S.H."/>
            <person name="Heuer A."/>
            <person name="Rast P."/>
            <person name="Oberbeckmann S."/>
            <person name="Bunk B."/>
            <person name="Jeske O."/>
            <person name="Meyerdierks A."/>
            <person name="Storesund J.E."/>
            <person name="Kallscheuer N."/>
            <person name="Luecker S."/>
            <person name="Lage O.M."/>
            <person name="Pohl T."/>
            <person name="Merkel B.J."/>
            <person name="Hornburger P."/>
            <person name="Mueller R.-W."/>
            <person name="Bruemmer F."/>
            <person name="Labrenz M."/>
            <person name="Spormann A.M."/>
            <person name="Op den Camp H."/>
            <person name="Overmann J."/>
            <person name="Amann R."/>
            <person name="Jetten M.S.M."/>
            <person name="Mascher T."/>
            <person name="Medema M.H."/>
            <person name="Devos D.P."/>
            <person name="Kaster A.-K."/>
            <person name="Ovreas L."/>
            <person name="Rohde M."/>
            <person name="Galperin M.Y."/>
            <person name="Jogler C."/>
        </authorList>
    </citation>
    <scope>NUCLEOTIDE SEQUENCE [LARGE SCALE GENOMIC DNA]</scope>
    <source>
        <strain evidence="1 2">Pla163</strain>
    </source>
</reference>
<evidence type="ECO:0000313" key="1">
    <source>
        <dbReference type="EMBL" id="QDU84801.1"/>
    </source>
</evidence>
<accession>A0A518CZZ4</accession>
<dbReference type="Gene3D" id="3.30.300.20">
    <property type="match status" value="1"/>
</dbReference>
<dbReference type="InterPro" id="IPR003718">
    <property type="entry name" value="OsmC/Ohr_fam"/>
</dbReference>
<protein>
    <submittedName>
        <fullName evidence="1">OsmC-like protein</fullName>
    </submittedName>
</protein>
<dbReference type="InterPro" id="IPR036102">
    <property type="entry name" value="OsmC/Ohrsf"/>
</dbReference>
<dbReference type="EMBL" id="CP036290">
    <property type="protein sequence ID" value="QDU84801.1"/>
    <property type="molecule type" value="Genomic_DNA"/>
</dbReference>
<dbReference type="InterPro" id="IPR015946">
    <property type="entry name" value="KH_dom-like_a/b"/>
</dbReference>
<dbReference type="RefSeq" id="WP_145186997.1">
    <property type="nucleotide sequence ID" value="NZ_CP036290.1"/>
</dbReference>
<proteinExistence type="predicted"/>
<keyword evidence="2" id="KW-1185">Reference proteome</keyword>
<dbReference type="PANTHER" id="PTHR39624:SF2">
    <property type="entry name" value="OSMC-LIKE PROTEIN"/>
    <property type="match status" value="1"/>
</dbReference>
<dbReference type="PANTHER" id="PTHR39624">
    <property type="entry name" value="PROTEIN INVOLVED IN RIMO-MEDIATED BETA-METHYLTHIOLATION OF RIBOSOMAL PROTEIN S12 YCAO"/>
    <property type="match status" value="1"/>
</dbReference>
<dbReference type="SUPFAM" id="SSF82784">
    <property type="entry name" value="OsmC-like"/>
    <property type="match status" value="1"/>
</dbReference>
<name>A0A518CZZ4_9BACT</name>
<evidence type="ECO:0000313" key="2">
    <source>
        <dbReference type="Proteomes" id="UP000319342"/>
    </source>
</evidence>
<dbReference type="Pfam" id="PF02566">
    <property type="entry name" value="OsmC"/>
    <property type="match status" value="1"/>
</dbReference>
<organism evidence="1 2">
    <name type="scientific">Rohdeia mirabilis</name>
    <dbReference type="NCBI Taxonomy" id="2528008"/>
    <lineage>
        <taxon>Bacteria</taxon>
        <taxon>Pseudomonadati</taxon>
        <taxon>Planctomycetota</taxon>
        <taxon>Planctomycetia</taxon>
        <taxon>Planctomycetia incertae sedis</taxon>
        <taxon>Rohdeia</taxon>
    </lineage>
</organism>
<dbReference type="OrthoDB" id="290036at2"/>
<gene>
    <name evidence="1" type="ORF">Pla163_19150</name>
</gene>
<dbReference type="AlphaFoldDB" id="A0A518CZZ4"/>
<dbReference type="Proteomes" id="UP000319342">
    <property type="component" value="Chromosome"/>
</dbReference>